<reference evidence="6 7" key="1">
    <citation type="submission" date="2018-12" db="EMBL/GenBank/DDBJ databases">
        <authorList>
            <person name="Criscuolo A."/>
        </authorList>
    </citation>
    <scope>NUCLEOTIDE SEQUENCE [LARGE SCALE GENOMIC DNA]</scope>
    <source>
        <strain evidence="6">ACIP1116281</strain>
    </source>
</reference>
<accession>A0A447IEJ7</accession>
<evidence type="ECO:0000313" key="7">
    <source>
        <dbReference type="Proteomes" id="UP000268844"/>
    </source>
</evidence>
<dbReference type="EC" id="3.6.1.-" evidence="3"/>
<organism evidence="6 7">
    <name type="scientific">Devosia equisanguinis</name>
    <dbReference type="NCBI Taxonomy" id="2490941"/>
    <lineage>
        <taxon>Bacteria</taxon>
        <taxon>Pseudomonadati</taxon>
        <taxon>Pseudomonadota</taxon>
        <taxon>Alphaproteobacteria</taxon>
        <taxon>Hyphomicrobiales</taxon>
        <taxon>Devosiaceae</taxon>
        <taxon>Devosia</taxon>
    </lineage>
</organism>
<comment type="cofactor">
    <cofactor evidence="1">
        <name>Mg(2+)</name>
        <dbReference type="ChEBI" id="CHEBI:18420"/>
    </cofactor>
</comment>
<evidence type="ECO:0000256" key="2">
    <source>
        <dbReference type="ARBA" id="ARBA00022801"/>
    </source>
</evidence>
<feature type="short sequence motif" description="Nudix box" evidence="3">
    <location>
        <begin position="58"/>
        <end position="79"/>
    </location>
</feature>
<gene>
    <name evidence="3 6" type="primary">rppH</name>
    <name evidence="3" type="synonym">nudH</name>
    <name evidence="6" type="ORF">DEVEQU_03034</name>
</gene>
<dbReference type="Proteomes" id="UP000268844">
    <property type="component" value="Unassembled WGS sequence"/>
</dbReference>
<name>A0A447IEJ7_9HYPH</name>
<dbReference type="InterPro" id="IPR020084">
    <property type="entry name" value="NUDIX_hydrolase_CS"/>
</dbReference>
<dbReference type="CDD" id="cd03671">
    <property type="entry name" value="NUDIX_Ap4A_hydrolase_plant_like"/>
    <property type="match status" value="1"/>
</dbReference>
<protein>
    <recommendedName>
        <fullName evidence="3">RNA pyrophosphohydrolase</fullName>
        <ecNumber evidence="3">3.6.1.-</ecNumber>
    </recommendedName>
    <alternativeName>
        <fullName evidence="3">(Di)nucleoside polyphosphate hydrolase</fullName>
    </alternativeName>
</protein>
<dbReference type="HAMAP" id="MF_00298">
    <property type="entry name" value="Nudix_RppH"/>
    <property type="match status" value="1"/>
</dbReference>
<feature type="domain" description="Nudix hydrolase" evidence="5">
    <location>
        <begin position="16"/>
        <end position="171"/>
    </location>
</feature>
<comment type="similarity">
    <text evidence="3">Belongs to the Nudix hydrolase family. RppH subfamily.</text>
</comment>
<dbReference type="Gene3D" id="3.90.79.10">
    <property type="entry name" value="Nucleoside Triphosphate Pyrophosphohydrolase"/>
    <property type="match status" value="1"/>
</dbReference>
<dbReference type="GO" id="GO:0016462">
    <property type="term" value="F:pyrophosphatase activity"/>
    <property type="evidence" value="ECO:0007669"/>
    <property type="project" value="UniProtKB-ARBA"/>
</dbReference>
<evidence type="ECO:0000256" key="4">
    <source>
        <dbReference type="SAM" id="MobiDB-lite"/>
    </source>
</evidence>
<dbReference type="AlphaFoldDB" id="A0A447IEJ7"/>
<feature type="region of interest" description="Disordered" evidence="4">
    <location>
        <begin position="37"/>
        <end position="60"/>
    </location>
</feature>
<evidence type="ECO:0000259" key="5">
    <source>
        <dbReference type="PROSITE" id="PS51462"/>
    </source>
</evidence>
<comment type="cofactor">
    <cofactor evidence="3">
        <name>a divalent metal cation</name>
        <dbReference type="ChEBI" id="CHEBI:60240"/>
    </cofactor>
</comment>
<dbReference type="SUPFAM" id="SSF55811">
    <property type="entry name" value="Nudix"/>
    <property type="match status" value="1"/>
</dbReference>
<dbReference type="PANTHER" id="PTHR43046:SF14">
    <property type="entry name" value="MUTT_NUDIX FAMILY PROTEIN"/>
    <property type="match status" value="1"/>
</dbReference>
<dbReference type="InterPro" id="IPR022927">
    <property type="entry name" value="RppH"/>
</dbReference>
<sequence length="183" mass="20646">MKRPAMTTRPDRDALPYRDCVGVAVFNAEGNVLIGRRKADPNSEDRSEVAAPWQMPQGGIDKGEDPLRAALRELHEETNIVSVSLLAEAPEWIHYDLPDEALGIALKGRYRGQRQRWFAFAFTGKPSEIDVETPGGGKFPAEFDAWRWEKLSRTPSLIVPFKKPAYEKVVEAFADIPQRFTHV</sequence>
<dbReference type="InterPro" id="IPR000086">
    <property type="entry name" value="NUDIX_hydrolase_dom"/>
</dbReference>
<dbReference type="PANTHER" id="PTHR43046">
    <property type="entry name" value="GDP-MANNOSE MANNOSYL HYDROLASE"/>
    <property type="match status" value="1"/>
</dbReference>
<dbReference type="InterPro" id="IPR015797">
    <property type="entry name" value="NUDIX_hydrolase-like_dom_sf"/>
</dbReference>
<feature type="compositionally biased region" description="Basic and acidic residues" evidence="4">
    <location>
        <begin position="37"/>
        <end position="48"/>
    </location>
</feature>
<keyword evidence="2 3" id="KW-0378">Hydrolase</keyword>
<proteinExistence type="inferred from homology"/>
<dbReference type="PROSITE" id="PS00893">
    <property type="entry name" value="NUDIX_BOX"/>
    <property type="match status" value="1"/>
</dbReference>
<evidence type="ECO:0000256" key="3">
    <source>
        <dbReference type="HAMAP-Rule" id="MF_00298"/>
    </source>
</evidence>
<dbReference type="EMBL" id="UZWD01000038">
    <property type="protein sequence ID" value="VDS05888.1"/>
    <property type="molecule type" value="Genomic_DNA"/>
</dbReference>
<evidence type="ECO:0000256" key="1">
    <source>
        <dbReference type="ARBA" id="ARBA00001946"/>
    </source>
</evidence>
<comment type="function">
    <text evidence="3">Accelerates the degradation of transcripts by removing pyrophosphate from the 5'-end of triphosphorylated RNA, leading to a more labile monophosphorylated state that can stimulate subsequent ribonuclease cleavage.</text>
</comment>
<dbReference type="NCBIfam" id="NF001938">
    <property type="entry name" value="PRK00714.1-5"/>
    <property type="match status" value="1"/>
</dbReference>
<dbReference type="Pfam" id="PF00293">
    <property type="entry name" value="NUDIX"/>
    <property type="match status" value="1"/>
</dbReference>
<dbReference type="OrthoDB" id="9816040at2"/>
<keyword evidence="7" id="KW-1185">Reference proteome</keyword>
<dbReference type="PROSITE" id="PS51462">
    <property type="entry name" value="NUDIX"/>
    <property type="match status" value="1"/>
</dbReference>
<evidence type="ECO:0000313" key="6">
    <source>
        <dbReference type="EMBL" id="VDS05888.1"/>
    </source>
</evidence>